<dbReference type="AlphaFoldDB" id="A0A1G9KLB2"/>
<dbReference type="Gene3D" id="1.10.10.60">
    <property type="entry name" value="Homeodomain-like"/>
    <property type="match status" value="1"/>
</dbReference>
<dbReference type="PRINTS" id="PR00032">
    <property type="entry name" value="HTHARAC"/>
</dbReference>
<dbReference type="PANTHER" id="PTHR46796:SF6">
    <property type="entry name" value="ARAC SUBFAMILY"/>
    <property type="match status" value="1"/>
</dbReference>
<evidence type="ECO:0000256" key="2">
    <source>
        <dbReference type="ARBA" id="ARBA00023125"/>
    </source>
</evidence>
<dbReference type="PROSITE" id="PS00041">
    <property type="entry name" value="HTH_ARAC_FAMILY_1"/>
    <property type="match status" value="1"/>
</dbReference>
<dbReference type="PROSITE" id="PS01124">
    <property type="entry name" value="HTH_ARAC_FAMILY_2"/>
    <property type="match status" value="1"/>
</dbReference>
<protein>
    <submittedName>
        <fullName evidence="5">AraC-type DNA-binding protein</fullName>
    </submittedName>
</protein>
<dbReference type="InterPro" id="IPR009057">
    <property type="entry name" value="Homeodomain-like_sf"/>
</dbReference>
<sequence>MPTARTARSTGVRSWQDLLGEHFVDLDVVPSAEGPLPGEVRSRAVGSLQLSRVRSVDQRAVRTAGLARTDRRHYVQVGLVERGSARVEQDGRECWLQPGDYALYETRRPFSWELRAGTGPTWSLLVLTWCRPGPTSPGLTARRMDGASGLTGVLGRMMTDLLRTRDVGGTDPGDRLAGELLELVTTAAGTAPPPPAGPPRGDRALLAAVRAHVEEHLADPALDPRSIAAAHFVSVRQLHRLFAGEAETAARYVRRRRLERAREELARSGARDLPLAAVAHRCGFADPSVFGRAFRAAYGMTPSRYRALAAGD</sequence>
<proteinExistence type="predicted"/>
<feature type="domain" description="HTH araC/xylS-type" evidence="4">
    <location>
        <begin position="207"/>
        <end position="308"/>
    </location>
</feature>
<evidence type="ECO:0000259" key="4">
    <source>
        <dbReference type="PROSITE" id="PS01124"/>
    </source>
</evidence>
<dbReference type="InterPro" id="IPR050204">
    <property type="entry name" value="AraC_XylS_family_regulators"/>
</dbReference>
<dbReference type="InterPro" id="IPR020449">
    <property type="entry name" value="Tscrpt_reg_AraC-type_HTH"/>
</dbReference>
<dbReference type="PANTHER" id="PTHR46796">
    <property type="entry name" value="HTH-TYPE TRANSCRIPTIONAL ACTIVATOR RHAS-RELATED"/>
    <property type="match status" value="1"/>
</dbReference>
<dbReference type="RefSeq" id="WP_175479343.1">
    <property type="nucleotide sequence ID" value="NZ_FNHE01000001.1"/>
</dbReference>
<evidence type="ECO:0000256" key="3">
    <source>
        <dbReference type="ARBA" id="ARBA00023163"/>
    </source>
</evidence>
<keyword evidence="2 5" id="KW-0238">DNA-binding</keyword>
<dbReference type="SUPFAM" id="SSF46689">
    <property type="entry name" value="Homeodomain-like"/>
    <property type="match status" value="1"/>
</dbReference>
<dbReference type="InterPro" id="IPR018060">
    <property type="entry name" value="HTH_AraC"/>
</dbReference>
<evidence type="ECO:0000256" key="1">
    <source>
        <dbReference type="ARBA" id="ARBA00023015"/>
    </source>
</evidence>
<evidence type="ECO:0000313" key="5">
    <source>
        <dbReference type="EMBL" id="SDL50511.1"/>
    </source>
</evidence>
<evidence type="ECO:0000313" key="6">
    <source>
        <dbReference type="Proteomes" id="UP000198680"/>
    </source>
</evidence>
<dbReference type="Proteomes" id="UP000198680">
    <property type="component" value="Unassembled WGS sequence"/>
</dbReference>
<dbReference type="EMBL" id="FNHE01000001">
    <property type="protein sequence ID" value="SDL50511.1"/>
    <property type="molecule type" value="Genomic_DNA"/>
</dbReference>
<dbReference type="SMART" id="SM00342">
    <property type="entry name" value="HTH_ARAC"/>
    <property type="match status" value="1"/>
</dbReference>
<dbReference type="InterPro" id="IPR018062">
    <property type="entry name" value="HTH_AraC-typ_CS"/>
</dbReference>
<dbReference type="GO" id="GO:0003700">
    <property type="term" value="F:DNA-binding transcription factor activity"/>
    <property type="evidence" value="ECO:0007669"/>
    <property type="project" value="InterPro"/>
</dbReference>
<reference evidence="6" key="1">
    <citation type="submission" date="2016-10" db="EMBL/GenBank/DDBJ databases">
        <authorList>
            <person name="Varghese N."/>
            <person name="Submissions S."/>
        </authorList>
    </citation>
    <scope>NUCLEOTIDE SEQUENCE [LARGE SCALE GENOMIC DNA]</scope>
    <source>
        <strain evidence="6">DSM 45419</strain>
    </source>
</reference>
<dbReference type="GO" id="GO:0043565">
    <property type="term" value="F:sequence-specific DNA binding"/>
    <property type="evidence" value="ECO:0007669"/>
    <property type="project" value="InterPro"/>
</dbReference>
<dbReference type="Pfam" id="PF12833">
    <property type="entry name" value="HTH_18"/>
    <property type="match status" value="1"/>
</dbReference>
<name>A0A1G9KLB2_9ACTN</name>
<dbReference type="InterPro" id="IPR035418">
    <property type="entry name" value="AraC-bd_2"/>
</dbReference>
<dbReference type="Pfam" id="PF14525">
    <property type="entry name" value="AraC_binding_2"/>
    <property type="match status" value="1"/>
</dbReference>
<keyword evidence="1" id="KW-0805">Transcription regulation</keyword>
<accession>A0A1G9KLB2</accession>
<gene>
    <name evidence="5" type="ORF">SAMN05660642_00067</name>
</gene>
<keyword evidence="6" id="KW-1185">Reference proteome</keyword>
<organism evidence="5 6">
    <name type="scientific">Geodermatophilus siccatus</name>
    <dbReference type="NCBI Taxonomy" id="1137991"/>
    <lineage>
        <taxon>Bacteria</taxon>
        <taxon>Bacillati</taxon>
        <taxon>Actinomycetota</taxon>
        <taxon>Actinomycetes</taxon>
        <taxon>Geodermatophilales</taxon>
        <taxon>Geodermatophilaceae</taxon>
        <taxon>Geodermatophilus</taxon>
    </lineage>
</organism>
<keyword evidence="3" id="KW-0804">Transcription</keyword>
<dbReference type="STRING" id="1137991.SAMN05660642_00067"/>